<reference evidence="1" key="1">
    <citation type="submission" date="2020-02" db="EMBL/GenBank/DDBJ databases">
        <authorList>
            <person name="Meier V. D."/>
        </authorList>
    </citation>
    <scope>NUCLEOTIDE SEQUENCE</scope>
    <source>
        <strain evidence="1">AVDCRST_MAG96</strain>
    </source>
</reference>
<organism evidence="1">
    <name type="scientific">uncultured Segetibacter sp</name>
    <dbReference type="NCBI Taxonomy" id="481133"/>
    <lineage>
        <taxon>Bacteria</taxon>
        <taxon>Pseudomonadati</taxon>
        <taxon>Bacteroidota</taxon>
        <taxon>Chitinophagia</taxon>
        <taxon>Chitinophagales</taxon>
        <taxon>Chitinophagaceae</taxon>
        <taxon>Segetibacter</taxon>
        <taxon>environmental samples</taxon>
    </lineage>
</organism>
<proteinExistence type="predicted"/>
<gene>
    <name evidence="1" type="ORF">AVDCRST_MAG96-2526</name>
</gene>
<dbReference type="EMBL" id="CADCVN010000988">
    <property type="protein sequence ID" value="CAA9512422.1"/>
    <property type="molecule type" value="Genomic_DNA"/>
</dbReference>
<dbReference type="AlphaFoldDB" id="A0A6J4T2R9"/>
<protein>
    <submittedName>
        <fullName evidence="1">Uncharacterized protein</fullName>
    </submittedName>
</protein>
<evidence type="ECO:0000313" key="1">
    <source>
        <dbReference type="EMBL" id="CAA9512422.1"/>
    </source>
</evidence>
<name>A0A6J4T2R9_9BACT</name>
<sequence length="90" mass="10554">MTTNAKSIGEIEQGLTNNLRRKYFLRRLGDKFAVLLPQTLLTLADKMIKKRALLMGGFFHLIKKNLFYVQLRHSNRSAYRFKKPGIPLRF</sequence>
<accession>A0A6J4T2R9</accession>